<evidence type="ECO:0000313" key="3">
    <source>
        <dbReference type="Proteomes" id="UP001179952"/>
    </source>
</evidence>
<gene>
    <name evidence="2" type="ORF">QJS04_geneDACA006380</name>
</gene>
<dbReference type="AlphaFoldDB" id="A0AAV9B067"/>
<dbReference type="Proteomes" id="UP001179952">
    <property type="component" value="Unassembled WGS sequence"/>
</dbReference>
<proteinExistence type="predicted"/>
<accession>A0AAV9B067</accession>
<evidence type="ECO:0000313" key="2">
    <source>
        <dbReference type="EMBL" id="KAK1269770.1"/>
    </source>
</evidence>
<protein>
    <submittedName>
        <fullName evidence="2">Uncharacterized protein</fullName>
    </submittedName>
</protein>
<sequence length="57" mass="6120">MEGMEIDERKAIPDPTTKNAWDLLSTARQLIHQGKPSLALQAGSLGHPNKEPGLSLG</sequence>
<organism evidence="2 3">
    <name type="scientific">Acorus gramineus</name>
    <name type="common">Dwarf sweet flag</name>
    <dbReference type="NCBI Taxonomy" id="55184"/>
    <lineage>
        <taxon>Eukaryota</taxon>
        <taxon>Viridiplantae</taxon>
        <taxon>Streptophyta</taxon>
        <taxon>Embryophyta</taxon>
        <taxon>Tracheophyta</taxon>
        <taxon>Spermatophyta</taxon>
        <taxon>Magnoliopsida</taxon>
        <taxon>Liliopsida</taxon>
        <taxon>Acoraceae</taxon>
        <taxon>Acorus</taxon>
    </lineage>
</organism>
<reference evidence="2" key="1">
    <citation type="journal article" date="2023" name="Nat. Commun.">
        <title>Diploid and tetraploid genomes of Acorus and the evolution of monocots.</title>
        <authorList>
            <person name="Ma L."/>
            <person name="Liu K.W."/>
            <person name="Li Z."/>
            <person name="Hsiao Y.Y."/>
            <person name="Qi Y."/>
            <person name="Fu T."/>
            <person name="Tang G.D."/>
            <person name="Zhang D."/>
            <person name="Sun W.H."/>
            <person name="Liu D.K."/>
            <person name="Li Y."/>
            <person name="Chen G.Z."/>
            <person name="Liu X.D."/>
            <person name="Liao X.Y."/>
            <person name="Jiang Y.T."/>
            <person name="Yu X."/>
            <person name="Hao Y."/>
            <person name="Huang J."/>
            <person name="Zhao X.W."/>
            <person name="Ke S."/>
            <person name="Chen Y.Y."/>
            <person name="Wu W.L."/>
            <person name="Hsu J.L."/>
            <person name="Lin Y.F."/>
            <person name="Huang M.D."/>
            <person name="Li C.Y."/>
            <person name="Huang L."/>
            <person name="Wang Z.W."/>
            <person name="Zhao X."/>
            <person name="Zhong W.Y."/>
            <person name="Peng D.H."/>
            <person name="Ahmad S."/>
            <person name="Lan S."/>
            <person name="Zhang J.S."/>
            <person name="Tsai W.C."/>
            <person name="Van de Peer Y."/>
            <person name="Liu Z.J."/>
        </authorList>
    </citation>
    <scope>NUCLEOTIDE SEQUENCE</scope>
    <source>
        <strain evidence="2">SCP</strain>
    </source>
</reference>
<dbReference type="EMBL" id="JAUJYN010000006">
    <property type="protein sequence ID" value="KAK1269770.1"/>
    <property type="molecule type" value="Genomic_DNA"/>
</dbReference>
<keyword evidence="3" id="KW-1185">Reference proteome</keyword>
<evidence type="ECO:0000256" key="1">
    <source>
        <dbReference type="SAM" id="MobiDB-lite"/>
    </source>
</evidence>
<feature type="region of interest" description="Disordered" evidence="1">
    <location>
        <begin position="37"/>
        <end position="57"/>
    </location>
</feature>
<reference evidence="2" key="2">
    <citation type="submission" date="2023-06" db="EMBL/GenBank/DDBJ databases">
        <authorList>
            <person name="Ma L."/>
            <person name="Liu K.-W."/>
            <person name="Li Z."/>
            <person name="Hsiao Y.-Y."/>
            <person name="Qi Y."/>
            <person name="Fu T."/>
            <person name="Tang G."/>
            <person name="Zhang D."/>
            <person name="Sun W.-H."/>
            <person name="Liu D.-K."/>
            <person name="Li Y."/>
            <person name="Chen G.-Z."/>
            <person name="Liu X.-D."/>
            <person name="Liao X.-Y."/>
            <person name="Jiang Y.-T."/>
            <person name="Yu X."/>
            <person name="Hao Y."/>
            <person name="Huang J."/>
            <person name="Zhao X.-W."/>
            <person name="Ke S."/>
            <person name="Chen Y.-Y."/>
            <person name="Wu W.-L."/>
            <person name="Hsu J.-L."/>
            <person name="Lin Y.-F."/>
            <person name="Huang M.-D."/>
            <person name="Li C.-Y."/>
            <person name="Huang L."/>
            <person name="Wang Z.-W."/>
            <person name="Zhao X."/>
            <person name="Zhong W.-Y."/>
            <person name="Peng D.-H."/>
            <person name="Ahmad S."/>
            <person name="Lan S."/>
            <person name="Zhang J.-S."/>
            <person name="Tsai W.-C."/>
            <person name="Van De Peer Y."/>
            <person name="Liu Z.-J."/>
        </authorList>
    </citation>
    <scope>NUCLEOTIDE SEQUENCE</scope>
    <source>
        <strain evidence="2">SCP</strain>
        <tissue evidence="2">Leaves</tissue>
    </source>
</reference>
<name>A0AAV9B067_ACOGR</name>
<comment type="caution">
    <text evidence="2">The sequence shown here is derived from an EMBL/GenBank/DDBJ whole genome shotgun (WGS) entry which is preliminary data.</text>
</comment>